<dbReference type="InterPro" id="IPR043129">
    <property type="entry name" value="ATPase_NBD"/>
</dbReference>
<sequence>MLGVFSRKSSSLLGVDIGATSVRLLSLSRDGRGYRVEAYAWQDLALDSVFESGGIDPEAQAMALSRAWRTSGSRLKAVAVAVPGEAVISKLIEMPAGLDEAELECQLSLEAGQYIPYPLEEVAIDFEVQGRVPGNPRRVQVLLVACRHETVEAAEALLAQAGLTPQVVESAPLALERCLALMTAQNPLAAQSALALLDVGSSVSSFSVMRDQRIIYSREQLFGSRPLSQFLEQRFSLTLDQVLQAEHQGGCSPVGIEEALQSFERDVLQNVQRALQLFAESPQRQPVQWLLLAGEGSRLAGLARRIERQLGIATALANPFVGMSVGPRVDAQALAERAPELLLACGLALRGFD</sequence>
<dbReference type="NCBIfam" id="TIGR01175">
    <property type="entry name" value="pilM"/>
    <property type="match status" value="1"/>
</dbReference>
<dbReference type="EMBL" id="FNTJ01000002">
    <property type="protein sequence ID" value="SEC86953.1"/>
    <property type="molecule type" value="Genomic_DNA"/>
</dbReference>
<dbReference type="PANTHER" id="PTHR32432:SF3">
    <property type="entry name" value="ETHANOLAMINE UTILIZATION PROTEIN EUTJ"/>
    <property type="match status" value="1"/>
</dbReference>
<dbReference type="Gene3D" id="3.30.420.40">
    <property type="match status" value="2"/>
</dbReference>
<gene>
    <name evidence="1" type="ORF">SAMN05216178_5190</name>
</gene>
<dbReference type="PIRSF" id="PIRSF019169">
    <property type="entry name" value="PilM"/>
    <property type="match status" value="1"/>
</dbReference>
<dbReference type="InterPro" id="IPR050696">
    <property type="entry name" value="FtsA/MreB"/>
</dbReference>
<evidence type="ECO:0000313" key="1">
    <source>
        <dbReference type="EMBL" id="SEC86953.1"/>
    </source>
</evidence>
<dbReference type="CDD" id="cd24049">
    <property type="entry name" value="ASKHA_NBD_PilM"/>
    <property type="match status" value="1"/>
</dbReference>
<name>A0A1H4W135_9PSED</name>
<protein>
    <submittedName>
        <fullName evidence="1">Type IV pilus assembly protein PilM</fullName>
    </submittedName>
</protein>
<dbReference type="PANTHER" id="PTHR32432">
    <property type="entry name" value="CELL DIVISION PROTEIN FTSA-RELATED"/>
    <property type="match status" value="1"/>
</dbReference>
<evidence type="ECO:0000313" key="2">
    <source>
        <dbReference type="Proteomes" id="UP000198982"/>
    </source>
</evidence>
<reference evidence="2" key="1">
    <citation type="submission" date="2016-10" db="EMBL/GenBank/DDBJ databases">
        <authorList>
            <person name="Varghese N."/>
            <person name="Submissions S."/>
        </authorList>
    </citation>
    <scope>NUCLEOTIDE SEQUENCE [LARGE SCALE GENOMIC DNA]</scope>
    <source>
        <strain evidence="2">DSM 9751</strain>
    </source>
</reference>
<organism evidence="1 2">
    <name type="scientific">Pseudomonas saponiphila</name>
    <dbReference type="NCBI Taxonomy" id="556534"/>
    <lineage>
        <taxon>Bacteria</taxon>
        <taxon>Pseudomonadati</taxon>
        <taxon>Pseudomonadota</taxon>
        <taxon>Gammaproteobacteria</taxon>
        <taxon>Pseudomonadales</taxon>
        <taxon>Pseudomonadaceae</taxon>
        <taxon>Pseudomonas</taxon>
    </lineage>
</organism>
<dbReference type="Gene3D" id="3.30.1490.300">
    <property type="match status" value="1"/>
</dbReference>
<dbReference type="RefSeq" id="WP_092318888.1">
    <property type="nucleotide sequence ID" value="NZ_FNTJ01000002.1"/>
</dbReference>
<dbReference type="InterPro" id="IPR005883">
    <property type="entry name" value="PilM"/>
</dbReference>
<dbReference type="Pfam" id="PF11104">
    <property type="entry name" value="PilM_2"/>
    <property type="match status" value="1"/>
</dbReference>
<dbReference type="AlphaFoldDB" id="A0A1H4W135"/>
<dbReference type="SUPFAM" id="SSF53067">
    <property type="entry name" value="Actin-like ATPase domain"/>
    <property type="match status" value="2"/>
</dbReference>
<accession>A0A1H4W135</accession>
<proteinExistence type="predicted"/>
<keyword evidence="2" id="KW-1185">Reference proteome</keyword>
<dbReference type="Proteomes" id="UP000198982">
    <property type="component" value="Unassembled WGS sequence"/>
</dbReference>